<dbReference type="Proteomes" id="UP000188181">
    <property type="component" value="Chromosome"/>
</dbReference>
<keyword evidence="1" id="KW-1133">Transmembrane helix</keyword>
<dbReference type="PANTHER" id="PTHR40940">
    <property type="entry name" value="PROTEIN BATD-RELATED"/>
    <property type="match status" value="1"/>
</dbReference>
<dbReference type="Pfam" id="PF13584">
    <property type="entry name" value="BatD"/>
    <property type="match status" value="2"/>
</dbReference>
<keyword evidence="4" id="KW-1185">Reference proteome</keyword>
<dbReference type="RefSeq" id="WP_146684395.1">
    <property type="nucleotide sequence ID" value="NZ_CP019646.1"/>
</dbReference>
<name>A0A1R7T622_9BACT</name>
<feature type="transmembrane region" description="Helical" evidence="1">
    <location>
        <begin position="468"/>
        <end position="489"/>
    </location>
</feature>
<dbReference type="KEGG" id="pbas:SMSP2_02557"/>
<dbReference type="OrthoDB" id="226310at2"/>
<evidence type="ECO:0000313" key="4">
    <source>
        <dbReference type="Proteomes" id="UP000188181"/>
    </source>
</evidence>
<evidence type="ECO:0000256" key="2">
    <source>
        <dbReference type="SAM" id="SignalP"/>
    </source>
</evidence>
<keyword evidence="1" id="KW-0472">Membrane</keyword>
<gene>
    <name evidence="3" type="ORF">SMSP2_02557</name>
</gene>
<feature type="signal peptide" evidence="2">
    <location>
        <begin position="1"/>
        <end position="22"/>
    </location>
</feature>
<keyword evidence="2" id="KW-0732">Signal</keyword>
<dbReference type="AlphaFoldDB" id="A0A1R7T622"/>
<feature type="chain" id="PRO_5013091338" description="Protein BatD" evidence="2">
    <location>
        <begin position="23"/>
        <end position="601"/>
    </location>
</feature>
<sequence length="601" mass="66271" precursor="true">MADSVFTRIFLAAILTLMCVSAASGIEVYAKVQDNTPIYQGVGFDYFVYIDGSSSADSIDVTPLAEYSPQLTNQRDVSQRSTTIINGKRTDRVIKRYLYGYRLTASKSGTFTLPPVTVTVDGKEYTSNSIDIVVQRPARSDGLAVEWELSEQSCYVGQPVQATVKWYVRADIARAVGDYEFNVPLFTDNDFLVDDPEGKNAGDKIIKASGITAGVEQRGVRRNGEEFVEISFSKMVLPQAAGTFELSPVSVNVNVAVQSSRTPRSLLRDFWGQEYRLFTAGSEPLTLEVRPLPQSGKPAGYYGLIGRYSISASAQPVQVKVGDPITLTIGITGSLLSPVQCPDPEIVNGFEDDFIISSDTPASEDGTGTRTFTTTIRAKSEEVTEIPPIPLSYFDVDRGEYITVYSDAIPLEVSPTKELTLSDIEGGSVSPQTHDVVVQKQGIAANYEGSRLLEDYRFSIAAAVFQPAFVLLWALPTLLAAAAFIRRLFSAGEDRKKQRLRKTAASKAYHAIKKSHDKEHLAEAMREYIARRFDMSAGSVTPVDCENLIGRVCRLEEQAKEFARILEACQASQYSPLSVEFVPQWRVRVTQIIREIERAVK</sequence>
<keyword evidence="1" id="KW-0812">Transmembrane</keyword>
<dbReference type="STRING" id="1851148.SMSP2_02557"/>
<accession>A0A1R7T622</accession>
<dbReference type="PANTHER" id="PTHR40940:SF2">
    <property type="entry name" value="BATD"/>
    <property type="match status" value="1"/>
</dbReference>
<dbReference type="EMBL" id="CP019646">
    <property type="protein sequence ID" value="AQQ72176.1"/>
    <property type="molecule type" value="Genomic_DNA"/>
</dbReference>
<evidence type="ECO:0000256" key="1">
    <source>
        <dbReference type="SAM" id="Phobius"/>
    </source>
</evidence>
<organism evidence="3 4">
    <name type="scientific">Limihaloglobus sulfuriphilus</name>
    <dbReference type="NCBI Taxonomy" id="1851148"/>
    <lineage>
        <taxon>Bacteria</taxon>
        <taxon>Pseudomonadati</taxon>
        <taxon>Planctomycetota</taxon>
        <taxon>Phycisphaerae</taxon>
        <taxon>Sedimentisphaerales</taxon>
        <taxon>Sedimentisphaeraceae</taxon>
        <taxon>Limihaloglobus</taxon>
    </lineage>
</organism>
<protein>
    <recommendedName>
        <fullName evidence="5">Protein BatD</fullName>
    </recommendedName>
</protein>
<evidence type="ECO:0008006" key="5">
    <source>
        <dbReference type="Google" id="ProtNLM"/>
    </source>
</evidence>
<reference evidence="4" key="1">
    <citation type="submission" date="2017-02" db="EMBL/GenBank/DDBJ databases">
        <title>Comparative genomics and description of representatives of a novel lineage of planctomycetes thriving in anoxic sediments.</title>
        <authorList>
            <person name="Spring S."/>
            <person name="Bunk B."/>
            <person name="Sproer C."/>
        </authorList>
    </citation>
    <scope>NUCLEOTIDE SEQUENCE [LARGE SCALE GENOMIC DNA]</scope>
    <source>
        <strain evidence="4">SM-Chi-D1</strain>
    </source>
</reference>
<dbReference type="InterPro" id="IPR025738">
    <property type="entry name" value="BatD"/>
</dbReference>
<proteinExistence type="predicted"/>
<evidence type="ECO:0000313" key="3">
    <source>
        <dbReference type="EMBL" id="AQQ72176.1"/>
    </source>
</evidence>